<protein>
    <submittedName>
        <fullName evidence="1">Uncharacterized protein</fullName>
    </submittedName>
</protein>
<sequence length="64" mass="6834">MRLSDGFPVLAVGFLEGLTPKPMAVIAVAKTPMEALQGMFAQAKTLQMVRDAVRYAPLTTIGVN</sequence>
<reference evidence="1" key="1">
    <citation type="journal article" date="2015" name="Nature">
        <title>Complex archaea that bridge the gap between prokaryotes and eukaryotes.</title>
        <authorList>
            <person name="Spang A."/>
            <person name="Saw J.H."/>
            <person name="Jorgensen S.L."/>
            <person name="Zaremba-Niedzwiedzka K."/>
            <person name="Martijn J."/>
            <person name="Lind A.E."/>
            <person name="van Eijk R."/>
            <person name="Schleper C."/>
            <person name="Guy L."/>
            <person name="Ettema T.J."/>
        </authorList>
    </citation>
    <scope>NUCLEOTIDE SEQUENCE</scope>
</reference>
<gene>
    <name evidence="1" type="ORF">LCGC14_2365260</name>
</gene>
<accession>A0A0F9C5M8</accession>
<name>A0A0F9C5M8_9ZZZZ</name>
<dbReference type="EMBL" id="LAZR01034744">
    <property type="protein sequence ID" value="KKL44479.1"/>
    <property type="molecule type" value="Genomic_DNA"/>
</dbReference>
<organism evidence="1">
    <name type="scientific">marine sediment metagenome</name>
    <dbReference type="NCBI Taxonomy" id="412755"/>
    <lineage>
        <taxon>unclassified sequences</taxon>
        <taxon>metagenomes</taxon>
        <taxon>ecological metagenomes</taxon>
    </lineage>
</organism>
<comment type="caution">
    <text evidence="1">The sequence shown here is derived from an EMBL/GenBank/DDBJ whole genome shotgun (WGS) entry which is preliminary data.</text>
</comment>
<evidence type="ECO:0000313" key="1">
    <source>
        <dbReference type="EMBL" id="KKL44479.1"/>
    </source>
</evidence>
<dbReference type="AlphaFoldDB" id="A0A0F9C5M8"/>
<proteinExistence type="predicted"/>